<dbReference type="EC" id="4.2.1.17" evidence="4"/>
<evidence type="ECO:0000256" key="10">
    <source>
        <dbReference type="ARBA" id="ARBA00023239"/>
    </source>
</evidence>
<dbReference type="PANTHER" id="PTHR43612:SF3">
    <property type="entry name" value="TRIFUNCTIONAL ENZYME SUBUNIT ALPHA, MITOCHONDRIAL"/>
    <property type="match status" value="1"/>
</dbReference>
<keyword evidence="7" id="KW-0560">Oxidoreductase</keyword>
<evidence type="ECO:0000256" key="8">
    <source>
        <dbReference type="ARBA" id="ARBA00023027"/>
    </source>
</evidence>
<keyword evidence="11" id="KW-0511">Multifunctional enzyme</keyword>
<keyword evidence="10" id="KW-0456">Lyase</keyword>
<evidence type="ECO:0000256" key="5">
    <source>
        <dbReference type="ARBA" id="ARBA00022832"/>
    </source>
</evidence>
<evidence type="ECO:0000256" key="7">
    <source>
        <dbReference type="ARBA" id="ARBA00023002"/>
    </source>
</evidence>
<dbReference type="InterPro" id="IPR006180">
    <property type="entry name" value="3-OHacyl-CoA_DH_CS"/>
</dbReference>
<organism evidence="15">
    <name type="scientific">Oceaniferula spumae</name>
    <dbReference type="NCBI Taxonomy" id="2979115"/>
    <lineage>
        <taxon>Bacteria</taxon>
        <taxon>Pseudomonadati</taxon>
        <taxon>Verrucomicrobiota</taxon>
        <taxon>Verrucomicrobiia</taxon>
        <taxon>Verrucomicrobiales</taxon>
        <taxon>Verrucomicrobiaceae</taxon>
        <taxon>Oceaniferula</taxon>
    </lineage>
</organism>
<dbReference type="SUPFAM" id="SSF51735">
    <property type="entry name" value="NAD(P)-binding Rossmann-fold domains"/>
    <property type="match status" value="1"/>
</dbReference>
<evidence type="ECO:0000256" key="3">
    <source>
        <dbReference type="ARBA" id="ARBA00008750"/>
    </source>
</evidence>
<keyword evidence="9" id="KW-0443">Lipid metabolism</keyword>
<dbReference type="PROSITE" id="PS00067">
    <property type="entry name" value="3HCDH"/>
    <property type="match status" value="1"/>
</dbReference>
<dbReference type="InterPro" id="IPR029045">
    <property type="entry name" value="ClpP/crotonase-like_dom_sf"/>
</dbReference>
<dbReference type="PANTHER" id="PTHR43612">
    <property type="entry name" value="TRIFUNCTIONAL ENZYME SUBUNIT ALPHA"/>
    <property type="match status" value="1"/>
</dbReference>
<feature type="domain" description="3-hydroxyacyl-CoA dehydrogenase C-terminal" evidence="13">
    <location>
        <begin position="482"/>
        <end position="575"/>
    </location>
</feature>
<dbReference type="GO" id="GO:0016509">
    <property type="term" value="F:long-chain (3S)-3-hydroxyacyl-CoA dehydrogenase (NAD+) activity"/>
    <property type="evidence" value="ECO:0007669"/>
    <property type="project" value="TreeGrafter"/>
</dbReference>
<dbReference type="Gene3D" id="3.90.226.10">
    <property type="entry name" value="2-enoyl-CoA Hydratase, Chain A, domain 1"/>
    <property type="match status" value="1"/>
</dbReference>
<comment type="similarity">
    <text evidence="2">In the central section; belongs to the 3-hydroxyacyl-CoA dehydrogenase family.</text>
</comment>
<dbReference type="SUPFAM" id="SSF52096">
    <property type="entry name" value="ClpP/crotonase"/>
    <property type="match status" value="1"/>
</dbReference>
<evidence type="ECO:0000259" key="14">
    <source>
        <dbReference type="Pfam" id="PF02737"/>
    </source>
</evidence>
<dbReference type="Pfam" id="PF02737">
    <property type="entry name" value="3HCDH_N"/>
    <property type="match status" value="1"/>
</dbReference>
<evidence type="ECO:0000259" key="13">
    <source>
        <dbReference type="Pfam" id="PF00725"/>
    </source>
</evidence>
<evidence type="ECO:0000256" key="12">
    <source>
        <dbReference type="ARBA" id="ARBA00049556"/>
    </source>
</evidence>
<dbReference type="CDD" id="cd06558">
    <property type="entry name" value="crotonase-like"/>
    <property type="match status" value="1"/>
</dbReference>
<reference evidence="15" key="1">
    <citation type="submission" date="2024-07" db="EMBL/GenBank/DDBJ databases">
        <title>Complete genome sequence of Verrucomicrobiaceae bacterium NT6N.</title>
        <authorList>
            <person name="Huang C."/>
            <person name="Takami H."/>
            <person name="Hamasaki K."/>
        </authorList>
    </citation>
    <scope>NUCLEOTIDE SEQUENCE</scope>
    <source>
        <strain evidence="15">NT6N</strain>
    </source>
</reference>
<dbReference type="InterPro" id="IPR050136">
    <property type="entry name" value="FA_oxidation_alpha_subunit"/>
</dbReference>
<sequence>MSNIKRSTEDNIAILTFDRENSGANIFDRDVLLELDDHIAAIEQASDLRGLLIDSAKRSIFIAGADIKTLFSAPKDELAQLLELGQRVFDRVAALKITTVAAINGACAGGGCELALACDWRVLSDASATRIGLPETQLGILPAWGGSTRLPNMIGLPNALDLILAGKLLKAGAAKHKGLADGVCPPEDLKEYAKTFLKRGKRKYDSHFLLHNPLSVSVIRKKATANVMEKTRGLYPAALKALDVACESVSGSHSESLGREREAFLELAALPQTKRMIGLFFLNERFKKLKPNDAEAGTIDTVATIGAGVMGSGIAYWLSTRGKRVILQDINDEAIAKGLAGIEKLYVTSVKKRVMSKIEATIGYDNIHASAQRVPLQNCDMVIEAASEDLGIKKKIFADLSERTGPDTILATNTSALPIHELAPVITHPERLVGLHFFNPVHRMKLVEVVETETTSPETLATAVAFVQKIGKLPVVVKDRPGFLVNRILLPYLVEAGNMFSKGADPRAIDNAMLDFGMPMGPIRLLDEVGLDVGIHVAETLAAAFPDRMEVPEILSKMIEKGFLGRKSGKGFYLYNGGGDPVPNPEVLAMREGTESPDNIAEKLAGMMTDEAILCLDEGVAGAPEDVDFAMVMGTGYAPFRGGPLRYSDDNNLNDRKFYTE</sequence>
<dbReference type="InterPro" id="IPR008927">
    <property type="entry name" value="6-PGluconate_DH-like_C_sf"/>
</dbReference>
<evidence type="ECO:0000256" key="6">
    <source>
        <dbReference type="ARBA" id="ARBA00022963"/>
    </source>
</evidence>
<evidence type="ECO:0000256" key="4">
    <source>
        <dbReference type="ARBA" id="ARBA00012076"/>
    </source>
</evidence>
<gene>
    <name evidence="15" type="primary">fadJ</name>
    <name evidence="15" type="ORF">NT6N_06810</name>
</gene>
<dbReference type="SUPFAM" id="SSF48179">
    <property type="entry name" value="6-phosphogluconate dehydrogenase C-terminal domain-like"/>
    <property type="match status" value="2"/>
</dbReference>
<comment type="catalytic activity">
    <reaction evidence="12">
        <text>a (3S)-3-hydroxyacyl-CoA + NAD(+) = a 3-oxoacyl-CoA + NADH + H(+)</text>
        <dbReference type="Rhea" id="RHEA:22432"/>
        <dbReference type="ChEBI" id="CHEBI:15378"/>
        <dbReference type="ChEBI" id="CHEBI:57318"/>
        <dbReference type="ChEBI" id="CHEBI:57540"/>
        <dbReference type="ChEBI" id="CHEBI:57945"/>
        <dbReference type="ChEBI" id="CHEBI:90726"/>
        <dbReference type="EC" id="1.1.1.35"/>
    </reaction>
</comment>
<keyword evidence="8" id="KW-0520">NAD</keyword>
<dbReference type="AlphaFoldDB" id="A0AAT9FI53"/>
<protein>
    <recommendedName>
        <fullName evidence="4">enoyl-CoA hydratase</fullName>
        <ecNumber evidence="4">4.2.1.17</ecNumber>
    </recommendedName>
</protein>
<dbReference type="Pfam" id="PF00725">
    <property type="entry name" value="3HCDH"/>
    <property type="match status" value="1"/>
</dbReference>
<evidence type="ECO:0000313" key="15">
    <source>
        <dbReference type="EMBL" id="BDS05641.1"/>
    </source>
</evidence>
<evidence type="ECO:0000256" key="11">
    <source>
        <dbReference type="ARBA" id="ARBA00023268"/>
    </source>
</evidence>
<dbReference type="GO" id="GO:0004300">
    <property type="term" value="F:enoyl-CoA hydratase activity"/>
    <property type="evidence" value="ECO:0007669"/>
    <property type="project" value="UniProtKB-EC"/>
</dbReference>
<dbReference type="Gene3D" id="3.40.50.720">
    <property type="entry name" value="NAD(P)-binding Rossmann-like Domain"/>
    <property type="match status" value="1"/>
</dbReference>
<accession>A0AAT9FI53</accession>
<dbReference type="KEGG" id="osu:NT6N_06810"/>
<evidence type="ECO:0000256" key="9">
    <source>
        <dbReference type="ARBA" id="ARBA00023098"/>
    </source>
</evidence>
<dbReference type="Pfam" id="PF00378">
    <property type="entry name" value="ECH_1"/>
    <property type="match status" value="1"/>
</dbReference>
<comment type="pathway">
    <text evidence="1">Lipid metabolism; fatty acid beta-oxidation.</text>
</comment>
<proteinExistence type="inferred from homology"/>
<dbReference type="FunFam" id="3.40.50.720:FF:000009">
    <property type="entry name" value="Fatty oxidation complex, alpha subunit"/>
    <property type="match status" value="1"/>
</dbReference>
<dbReference type="InterPro" id="IPR006108">
    <property type="entry name" value="3HC_DH_C"/>
</dbReference>
<dbReference type="GO" id="GO:0070403">
    <property type="term" value="F:NAD+ binding"/>
    <property type="evidence" value="ECO:0007669"/>
    <property type="project" value="InterPro"/>
</dbReference>
<keyword evidence="5" id="KW-0276">Fatty acid metabolism</keyword>
<comment type="similarity">
    <text evidence="3">In the N-terminal section; belongs to the enoyl-CoA hydratase/isomerase family.</text>
</comment>
<keyword evidence="6" id="KW-0442">Lipid degradation</keyword>
<evidence type="ECO:0000256" key="1">
    <source>
        <dbReference type="ARBA" id="ARBA00005005"/>
    </source>
</evidence>
<dbReference type="InterPro" id="IPR036291">
    <property type="entry name" value="NAD(P)-bd_dom_sf"/>
</dbReference>
<name>A0AAT9FI53_9BACT</name>
<dbReference type="InterPro" id="IPR006176">
    <property type="entry name" value="3-OHacyl-CoA_DH_NAD-bd"/>
</dbReference>
<evidence type="ECO:0000256" key="2">
    <source>
        <dbReference type="ARBA" id="ARBA00007005"/>
    </source>
</evidence>
<feature type="domain" description="3-hydroxyacyl-CoA dehydrogenase NAD binding" evidence="14">
    <location>
        <begin position="301"/>
        <end position="479"/>
    </location>
</feature>
<dbReference type="GO" id="GO:0006635">
    <property type="term" value="P:fatty acid beta-oxidation"/>
    <property type="evidence" value="ECO:0007669"/>
    <property type="project" value="TreeGrafter"/>
</dbReference>
<dbReference type="InterPro" id="IPR001753">
    <property type="entry name" value="Enoyl-CoA_hydra/iso"/>
</dbReference>
<dbReference type="Gene3D" id="1.10.1040.50">
    <property type="match status" value="1"/>
</dbReference>
<dbReference type="EMBL" id="AP026866">
    <property type="protein sequence ID" value="BDS05641.1"/>
    <property type="molecule type" value="Genomic_DNA"/>
</dbReference>